<name>A0AAE4FII8_MORMO</name>
<proteinExistence type="predicted"/>
<protein>
    <submittedName>
        <fullName evidence="2">DUF1496 domain-containing protein</fullName>
    </submittedName>
</protein>
<dbReference type="RefSeq" id="WP_082242800.1">
    <property type="nucleotide sequence ID" value="NZ_JAPKIY010000082.1"/>
</dbReference>
<evidence type="ECO:0000313" key="3">
    <source>
        <dbReference type="Proteomes" id="UP001182247"/>
    </source>
</evidence>
<dbReference type="InterPro" id="IPR009971">
    <property type="entry name" value="DUF1496"/>
</dbReference>
<dbReference type="AlphaFoldDB" id="A0AAE4FII8"/>
<dbReference type="Proteomes" id="UP001182247">
    <property type="component" value="Unassembled WGS sequence"/>
</dbReference>
<accession>A0AAE4FII8</accession>
<comment type="caution">
    <text evidence="2">The sequence shown here is derived from an EMBL/GenBank/DDBJ whole genome shotgun (WGS) entry which is preliminary data.</text>
</comment>
<dbReference type="Pfam" id="PF07383">
    <property type="entry name" value="DUF1496"/>
    <property type="match status" value="1"/>
</dbReference>
<sequence>MQIAKLTCLIIFGLSALTATAAESDTENNNQCVYQGQSYGIGSPINIDGHSYICVKKANKMMWLPAIDAQRYL</sequence>
<feature type="signal peptide" evidence="1">
    <location>
        <begin position="1"/>
        <end position="21"/>
    </location>
</feature>
<evidence type="ECO:0000256" key="1">
    <source>
        <dbReference type="SAM" id="SignalP"/>
    </source>
</evidence>
<reference evidence="2" key="1">
    <citation type="submission" date="2023-02" db="EMBL/GenBank/DDBJ databases">
        <title>Detection, antimicrobial susceptibility and genomic characterization of NDM-producing species of Morganellaceae, Yersiniaceae, and Enterobacteriaceae other than Klebsiella.</title>
        <authorList>
            <person name="Camargo C.H."/>
            <person name="Sacchi C.T."/>
            <person name="Campos K.R."/>
        </authorList>
    </citation>
    <scope>NUCLEOTIDE SEQUENCE</scope>
    <source>
        <strain evidence="2">1189_21</strain>
    </source>
</reference>
<dbReference type="EMBL" id="JAPKIY010000082">
    <property type="protein sequence ID" value="MDS0900516.1"/>
    <property type="molecule type" value="Genomic_DNA"/>
</dbReference>
<evidence type="ECO:0000313" key="2">
    <source>
        <dbReference type="EMBL" id="MDS0900516.1"/>
    </source>
</evidence>
<gene>
    <name evidence="2" type="ORF">OSC06_21515</name>
</gene>
<feature type="chain" id="PRO_5042197858" evidence="1">
    <location>
        <begin position="22"/>
        <end position="73"/>
    </location>
</feature>
<keyword evidence="1" id="KW-0732">Signal</keyword>
<organism evidence="2 3">
    <name type="scientific">Morganella morganii</name>
    <name type="common">Proteus morganii</name>
    <dbReference type="NCBI Taxonomy" id="582"/>
    <lineage>
        <taxon>Bacteria</taxon>
        <taxon>Pseudomonadati</taxon>
        <taxon>Pseudomonadota</taxon>
        <taxon>Gammaproteobacteria</taxon>
        <taxon>Enterobacterales</taxon>
        <taxon>Morganellaceae</taxon>
        <taxon>Morganella</taxon>
    </lineage>
</organism>